<keyword evidence="2" id="KW-1185">Reference proteome</keyword>
<organism evidence="1 2">
    <name type="scientific">Melipona bicolor</name>
    <dbReference type="NCBI Taxonomy" id="60889"/>
    <lineage>
        <taxon>Eukaryota</taxon>
        <taxon>Metazoa</taxon>
        <taxon>Ecdysozoa</taxon>
        <taxon>Arthropoda</taxon>
        <taxon>Hexapoda</taxon>
        <taxon>Insecta</taxon>
        <taxon>Pterygota</taxon>
        <taxon>Neoptera</taxon>
        <taxon>Endopterygota</taxon>
        <taxon>Hymenoptera</taxon>
        <taxon>Apocrita</taxon>
        <taxon>Aculeata</taxon>
        <taxon>Apoidea</taxon>
        <taxon>Anthophila</taxon>
        <taxon>Apidae</taxon>
        <taxon>Melipona</taxon>
    </lineage>
</organism>
<dbReference type="EMBL" id="JAHYIQ010000005">
    <property type="protein sequence ID" value="KAK1131959.1"/>
    <property type="molecule type" value="Genomic_DNA"/>
</dbReference>
<accession>A0AA40G7Q2</accession>
<evidence type="ECO:0000313" key="1">
    <source>
        <dbReference type="EMBL" id="KAK1131959.1"/>
    </source>
</evidence>
<feature type="non-terminal residue" evidence="1">
    <location>
        <position position="1"/>
    </location>
</feature>
<sequence>ALNVMIWTELTDRNNIASTLLLTSSLQAARELFTKSTMNVILRFPCGKIYIRVGTAPCHGSVFASKVAVVKMLVSYHSICCYMFSV</sequence>
<gene>
    <name evidence="1" type="ORF">K0M31_016101</name>
</gene>
<dbReference type="Proteomes" id="UP001177670">
    <property type="component" value="Unassembled WGS sequence"/>
</dbReference>
<comment type="caution">
    <text evidence="1">The sequence shown here is derived from an EMBL/GenBank/DDBJ whole genome shotgun (WGS) entry which is preliminary data.</text>
</comment>
<name>A0AA40G7Q2_9HYME</name>
<protein>
    <submittedName>
        <fullName evidence="1">Uncharacterized protein</fullName>
    </submittedName>
</protein>
<reference evidence="1" key="1">
    <citation type="submission" date="2021-10" db="EMBL/GenBank/DDBJ databases">
        <title>Melipona bicolor Genome sequencing and assembly.</title>
        <authorList>
            <person name="Araujo N.S."/>
            <person name="Arias M.C."/>
        </authorList>
    </citation>
    <scope>NUCLEOTIDE SEQUENCE</scope>
    <source>
        <strain evidence="1">USP_2M_L1-L4_2017</strain>
        <tissue evidence="1">Whole body</tissue>
    </source>
</reference>
<dbReference type="AlphaFoldDB" id="A0AA40G7Q2"/>
<proteinExistence type="predicted"/>
<evidence type="ECO:0000313" key="2">
    <source>
        <dbReference type="Proteomes" id="UP001177670"/>
    </source>
</evidence>